<dbReference type="GO" id="GO:0016757">
    <property type="term" value="F:glycosyltransferase activity"/>
    <property type="evidence" value="ECO:0007669"/>
    <property type="project" value="UniProtKB-KW"/>
</dbReference>
<protein>
    <submittedName>
        <fullName evidence="7">Validoxylamine A glucosyltransferase</fullName>
        <ecNumber evidence="7">2.4.1.338</ecNumber>
    </submittedName>
</protein>
<keyword evidence="3 7" id="KW-0328">Glycosyltransferase</keyword>
<organism evidence="7 8">
    <name type="scientific">Novilysobacter luteus</name>
    <dbReference type="NCBI Taxonomy" id="2822368"/>
    <lineage>
        <taxon>Bacteria</taxon>
        <taxon>Pseudomonadati</taxon>
        <taxon>Pseudomonadota</taxon>
        <taxon>Gammaproteobacteria</taxon>
        <taxon>Lysobacterales</taxon>
        <taxon>Lysobacteraceae</taxon>
        <taxon>Novilysobacter</taxon>
    </lineage>
</organism>
<dbReference type="EMBL" id="OU015430">
    <property type="protein sequence ID" value="CAG4968825.1"/>
    <property type="molecule type" value="Genomic_DNA"/>
</dbReference>
<dbReference type="SUPFAM" id="SSF53448">
    <property type="entry name" value="Nucleotide-diphospho-sugar transferases"/>
    <property type="match status" value="1"/>
</dbReference>
<dbReference type="Pfam" id="PF00535">
    <property type="entry name" value="Glycos_transf_2"/>
    <property type="match status" value="1"/>
</dbReference>
<evidence type="ECO:0000256" key="2">
    <source>
        <dbReference type="ARBA" id="ARBA00022475"/>
    </source>
</evidence>
<evidence type="ECO:0000256" key="3">
    <source>
        <dbReference type="ARBA" id="ARBA00022676"/>
    </source>
</evidence>
<name>A0ABM8UCQ2_9GAMM</name>
<dbReference type="InterPro" id="IPR001173">
    <property type="entry name" value="Glyco_trans_2-like"/>
</dbReference>
<evidence type="ECO:0000256" key="5">
    <source>
        <dbReference type="ARBA" id="ARBA00023136"/>
    </source>
</evidence>
<keyword evidence="5" id="KW-0472">Membrane</keyword>
<gene>
    <name evidence="7" type="primary">valG</name>
    <name evidence="7" type="ORF">LYB30171_00359</name>
</gene>
<dbReference type="RefSeq" id="WP_215219377.1">
    <property type="nucleotide sequence ID" value="NZ_OU015430.1"/>
</dbReference>
<keyword evidence="4 7" id="KW-0808">Transferase</keyword>
<reference evidence="7 8" key="1">
    <citation type="submission" date="2021-04" db="EMBL/GenBank/DDBJ databases">
        <authorList>
            <person name="Rodrigo-Torres L."/>
            <person name="Arahal R. D."/>
            <person name="Lucena T."/>
        </authorList>
    </citation>
    <scope>NUCLEOTIDE SEQUENCE [LARGE SCALE GENOMIC DNA]</scope>
    <source>
        <strain evidence="7 8">CECT 30171</strain>
    </source>
</reference>
<comment type="subcellular location">
    <subcellularLocation>
        <location evidence="1">Cell membrane</location>
    </subcellularLocation>
</comment>
<dbReference type="PANTHER" id="PTHR43646">
    <property type="entry name" value="GLYCOSYLTRANSFERASE"/>
    <property type="match status" value="1"/>
</dbReference>
<evidence type="ECO:0000259" key="6">
    <source>
        <dbReference type="Pfam" id="PF00535"/>
    </source>
</evidence>
<keyword evidence="2" id="KW-1003">Cell membrane</keyword>
<proteinExistence type="predicted"/>
<evidence type="ECO:0000313" key="7">
    <source>
        <dbReference type="EMBL" id="CAG4968825.1"/>
    </source>
</evidence>
<evidence type="ECO:0000256" key="4">
    <source>
        <dbReference type="ARBA" id="ARBA00022679"/>
    </source>
</evidence>
<feature type="domain" description="Glycosyltransferase 2-like" evidence="6">
    <location>
        <begin position="3"/>
        <end position="125"/>
    </location>
</feature>
<dbReference type="PANTHER" id="PTHR43646:SF2">
    <property type="entry name" value="GLYCOSYLTRANSFERASE 2-LIKE DOMAIN-CONTAINING PROTEIN"/>
    <property type="match status" value="1"/>
</dbReference>
<evidence type="ECO:0000256" key="1">
    <source>
        <dbReference type="ARBA" id="ARBA00004236"/>
    </source>
</evidence>
<evidence type="ECO:0000313" key="8">
    <source>
        <dbReference type="Proteomes" id="UP000680116"/>
    </source>
</evidence>
<keyword evidence="8" id="KW-1185">Reference proteome</keyword>
<accession>A0ABM8UCQ2</accession>
<dbReference type="Proteomes" id="UP000680116">
    <property type="component" value="Chromosome"/>
</dbReference>
<dbReference type="EC" id="2.4.1.338" evidence="7"/>
<dbReference type="InterPro" id="IPR029044">
    <property type="entry name" value="Nucleotide-diphossugar_trans"/>
</dbReference>
<dbReference type="Gene3D" id="3.90.550.10">
    <property type="entry name" value="Spore Coat Polysaccharide Biosynthesis Protein SpsA, Chain A"/>
    <property type="match status" value="1"/>
</dbReference>
<sequence length="234" mass="25689">MLSIIIPAHDEAALIGATLDALARATTALELPHEVIVVDDASSDRTGDIAAERGARVLRVEHRQIAATRNAGAAVARGDRLLFLDADTLVDTEVLAAAMAALDRGVVGGGCAVRFDGKVRWHERVFTAGVMHMFRWTAIAPGCFLFCTRDAFDRAGGFDEHWYAGEDVAMSRALAAQGTFTILREAVHTSDRKLRTFGVREHLRLAGRFLRHGRGMLASRQHLSLWYAKRRDTK</sequence>